<dbReference type="NCBIfam" id="TIGR03959">
    <property type="entry name" value="hyd_TM1266"/>
    <property type="match status" value="1"/>
</dbReference>
<dbReference type="EMBL" id="JAGGKS010000007">
    <property type="protein sequence ID" value="MBP1926662.1"/>
    <property type="molecule type" value="Genomic_DNA"/>
</dbReference>
<dbReference type="Pfam" id="PF21699">
    <property type="entry name" value="TM1266-like"/>
    <property type="match status" value="1"/>
</dbReference>
<dbReference type="RefSeq" id="WP_209512384.1">
    <property type="nucleotide sequence ID" value="NZ_JAGGKS010000007.1"/>
</dbReference>
<evidence type="ECO:0000313" key="1">
    <source>
        <dbReference type="EMBL" id="MBP1926662.1"/>
    </source>
</evidence>
<evidence type="ECO:0000313" key="2">
    <source>
        <dbReference type="Proteomes" id="UP001519342"/>
    </source>
</evidence>
<organism evidence="1 2">
    <name type="scientific">Sedimentibacter acidaminivorans</name>
    <dbReference type="NCBI Taxonomy" id="913099"/>
    <lineage>
        <taxon>Bacteria</taxon>
        <taxon>Bacillati</taxon>
        <taxon>Bacillota</taxon>
        <taxon>Tissierellia</taxon>
        <taxon>Sedimentibacter</taxon>
    </lineage>
</organism>
<protein>
    <submittedName>
        <fullName evidence="1">Iron-only hydrogenase system regulator</fullName>
    </submittedName>
</protein>
<comment type="caution">
    <text evidence="1">The sequence shown here is derived from an EMBL/GenBank/DDBJ whole genome shotgun (WGS) entry which is preliminary data.</text>
</comment>
<reference evidence="1 2" key="1">
    <citation type="submission" date="2021-03" db="EMBL/GenBank/DDBJ databases">
        <title>Genomic Encyclopedia of Type Strains, Phase IV (KMG-IV): sequencing the most valuable type-strain genomes for metagenomic binning, comparative biology and taxonomic classification.</title>
        <authorList>
            <person name="Goeker M."/>
        </authorList>
    </citation>
    <scope>NUCLEOTIDE SEQUENCE [LARGE SCALE GENOMIC DNA]</scope>
    <source>
        <strain evidence="1 2">DSM 24004</strain>
    </source>
</reference>
<proteinExistence type="predicted"/>
<name>A0ABS4GG38_9FIRM</name>
<dbReference type="Proteomes" id="UP001519342">
    <property type="component" value="Unassembled WGS sequence"/>
</dbReference>
<keyword evidence="2" id="KW-1185">Reference proteome</keyword>
<accession>A0ABS4GG38</accession>
<dbReference type="InterPro" id="IPR023860">
    <property type="entry name" value="FeFe-hyd_TM1266"/>
</dbReference>
<dbReference type="InterPro" id="IPR027271">
    <property type="entry name" value="Acetolactate_synth/TF_NikR_C"/>
</dbReference>
<dbReference type="InterPro" id="IPR045865">
    <property type="entry name" value="ACT-like_dom_sf"/>
</dbReference>
<gene>
    <name evidence="1" type="ORF">J2Z76_002531</name>
</gene>
<dbReference type="Gene3D" id="3.30.70.1150">
    <property type="entry name" value="ACT-like. Chain A, domain 2"/>
    <property type="match status" value="1"/>
</dbReference>
<sequence length="83" mass="8984">MDKRIGVIGIVIEDVSHINEVNDILHQYGNIIIGRMGVPYKEKGINVISIIVDGTNDEIGALTGKLGKIHGLSVKSALSKKNY</sequence>
<dbReference type="SUPFAM" id="SSF55021">
    <property type="entry name" value="ACT-like"/>
    <property type="match status" value="1"/>
</dbReference>